<accession>A0A0F9VQ67</accession>
<dbReference type="InterPro" id="IPR006437">
    <property type="entry name" value="Phage_terminase_lsu"/>
</dbReference>
<dbReference type="Gene3D" id="2.170.16.10">
    <property type="entry name" value="Hedgehog/Intein (Hint) domain"/>
    <property type="match status" value="2"/>
</dbReference>
<protein>
    <submittedName>
        <fullName evidence="1">Uncharacterized protein</fullName>
    </submittedName>
</protein>
<dbReference type="InterPro" id="IPR030934">
    <property type="entry name" value="Intein_C"/>
</dbReference>
<proteinExistence type="predicted"/>
<reference evidence="1" key="1">
    <citation type="journal article" date="2015" name="Nature">
        <title>Complex archaea that bridge the gap between prokaryotes and eukaryotes.</title>
        <authorList>
            <person name="Spang A."/>
            <person name="Saw J.H."/>
            <person name="Jorgensen S.L."/>
            <person name="Zaremba-Niedzwiedzka K."/>
            <person name="Martijn J."/>
            <person name="Lind A.E."/>
            <person name="van Eijk R."/>
            <person name="Schleper C."/>
            <person name="Guy L."/>
            <person name="Ettema T.J."/>
        </authorList>
    </citation>
    <scope>NUCLEOTIDE SEQUENCE</scope>
</reference>
<dbReference type="PROSITE" id="PS50818">
    <property type="entry name" value="INTEIN_C_TER"/>
    <property type="match status" value="1"/>
</dbReference>
<dbReference type="Pfam" id="PF03237">
    <property type="entry name" value="Terminase_6N"/>
    <property type="match status" value="1"/>
</dbReference>
<dbReference type="Gene3D" id="3.30.420.280">
    <property type="match status" value="1"/>
</dbReference>
<name>A0A0F9VQ67_9ZZZZ</name>
<comment type="caution">
    <text evidence="1">The sequence shown here is derived from an EMBL/GenBank/DDBJ whole genome shotgun (WGS) entry which is preliminary data.</text>
</comment>
<sequence length="760" mass="86192">MWELSPKQIDFVQNSTHRYNVAVGSVRSGKSVAANFAFLKFAASKIQGKFIIIGRTERSIRNNILSPFADLLGSDFHFLAGKRQLKVAGREIDVVGASDVKAEAAIRGSTYAGALVDEVTVIPEPVFRQLSYRLSVTGARCYVTTNPDSPYHWFKKDYLDQIDKEDMDLRHWQFNFDDNPTLDPTYIRRIKAESHGLWYKRFIEGLWVLAEGAIYDIFEDKQHVIPHQPNMAREYVVGVDYGTTNPCVFVLIGYNPETFPQLWIEKEYYYDSKKSNRQKTDSEYATDMARFIENLPVKAIYIDPSAASFKNEMRRAGIQNIFDADNDVMNGIRVVAELLYAGTFKVCQECKHTIAEFGNYIWDARAAINGVEKPLKQHDHCFGAMTPVATEQGDRAISSIKRGDRVWTRKGLRKVVEIWESEKDLYEWDLMGLKIECTEGHEFWTLERGKVPAGHLLQSDILCVNIEECVMKSNLTGLSTGVIQTPQIKRPEDITELLRQTAEKSMDICIEPCGSFTMEKSPMECISITSTATSPTMTLAISNVFLHPSIINAISFFLQKNKKKLEKSGWRKLILSPRNGTALPKVENGIGTTPKKRLEIKNQNNTAVSYVKQNLNHINKHESDFVRIIASQNGEEKLVLMMRKELVRDAVTNSLSTSTQKKCTVGSLVPRKLIGKRKVYNLTVEGEHEYFAHNLLVSNSLDAIRYALFTRYRRLGQSYLTAQDIDRMRSEALGLEPEMPPFFRGSGHFPDPGLGSGGFY</sequence>
<dbReference type="SUPFAM" id="SSF51294">
    <property type="entry name" value="Hedgehog/intein (Hint) domain"/>
    <property type="match status" value="1"/>
</dbReference>
<dbReference type="AlphaFoldDB" id="A0A0F9VQ67"/>
<dbReference type="InterPro" id="IPR027417">
    <property type="entry name" value="P-loop_NTPase"/>
</dbReference>
<dbReference type="Gene3D" id="3.40.50.300">
    <property type="entry name" value="P-loop containing nucleotide triphosphate hydrolases"/>
    <property type="match status" value="1"/>
</dbReference>
<gene>
    <name evidence="1" type="ORF">LCGC14_0456900</name>
</gene>
<evidence type="ECO:0000313" key="1">
    <source>
        <dbReference type="EMBL" id="KKN67903.1"/>
    </source>
</evidence>
<dbReference type="EMBL" id="LAZR01000463">
    <property type="protein sequence ID" value="KKN67903.1"/>
    <property type="molecule type" value="Genomic_DNA"/>
</dbReference>
<dbReference type="InterPro" id="IPR036844">
    <property type="entry name" value="Hint_dom_sf"/>
</dbReference>
<organism evidence="1">
    <name type="scientific">marine sediment metagenome</name>
    <dbReference type="NCBI Taxonomy" id="412755"/>
    <lineage>
        <taxon>unclassified sequences</taxon>
        <taxon>metagenomes</taxon>
        <taxon>ecological metagenomes</taxon>
    </lineage>
</organism>
<dbReference type="NCBIfam" id="TIGR01547">
    <property type="entry name" value="phage_term_2"/>
    <property type="match status" value="1"/>
</dbReference>